<reference evidence="1" key="1">
    <citation type="submission" date="2019-06" db="EMBL/GenBank/DDBJ databases">
        <authorList>
            <person name="Zheng W."/>
        </authorList>
    </citation>
    <scope>NUCLEOTIDE SEQUENCE</scope>
    <source>
        <strain evidence="1">QDHG01</strain>
    </source>
</reference>
<gene>
    <name evidence="1" type="ORF">FGO68_gene13576</name>
</gene>
<comment type="caution">
    <text evidence="1">The sequence shown here is derived from an EMBL/GenBank/DDBJ whole genome shotgun (WGS) entry which is preliminary data.</text>
</comment>
<dbReference type="EMBL" id="RRYP01012046">
    <property type="protein sequence ID" value="TNV77360.1"/>
    <property type="molecule type" value="Genomic_DNA"/>
</dbReference>
<evidence type="ECO:0000313" key="1">
    <source>
        <dbReference type="EMBL" id="TNV77360.1"/>
    </source>
</evidence>
<organism evidence="1 2">
    <name type="scientific">Halteria grandinella</name>
    <dbReference type="NCBI Taxonomy" id="5974"/>
    <lineage>
        <taxon>Eukaryota</taxon>
        <taxon>Sar</taxon>
        <taxon>Alveolata</taxon>
        <taxon>Ciliophora</taxon>
        <taxon>Intramacronucleata</taxon>
        <taxon>Spirotrichea</taxon>
        <taxon>Stichotrichia</taxon>
        <taxon>Sporadotrichida</taxon>
        <taxon>Halteriidae</taxon>
        <taxon>Halteria</taxon>
    </lineage>
</organism>
<sequence length="228" mass="26281">MGLFSQHAYAAPCLKQKTNTTTLRSVQAKSTMLIIAFDLFSLVEYKQQYLNLIKALGCNISPLASVILVFLYTQASSPALLITLNTYKGGKIPTEKKRYWAQKSCPRFTVHEESGFSLSNWIAMMRSIRHIMLAKKWPRKQVSSTYQEYLKCGQLCGYMQRSQGSTFSASLCCLSMARQLSGFRWAWIFEEISLVGSAVERRWYVSRGFRETWLLQDMFLIVYIQFHV</sequence>
<name>A0A8J8T0H1_HALGN</name>
<evidence type="ECO:0000313" key="2">
    <source>
        <dbReference type="Proteomes" id="UP000785679"/>
    </source>
</evidence>
<proteinExistence type="predicted"/>
<protein>
    <submittedName>
        <fullName evidence="1">Uncharacterized protein</fullName>
    </submittedName>
</protein>
<accession>A0A8J8T0H1</accession>
<dbReference type="Proteomes" id="UP000785679">
    <property type="component" value="Unassembled WGS sequence"/>
</dbReference>
<dbReference type="AlphaFoldDB" id="A0A8J8T0H1"/>
<keyword evidence="2" id="KW-1185">Reference proteome</keyword>